<evidence type="ECO:0000256" key="1">
    <source>
        <dbReference type="SAM" id="Phobius"/>
    </source>
</evidence>
<evidence type="ECO:0000313" key="3">
    <source>
        <dbReference type="Proteomes" id="UP001430953"/>
    </source>
</evidence>
<keyword evidence="1" id="KW-0472">Membrane</keyword>
<accession>A0AAW2FEQ7</accession>
<keyword evidence="3" id="KW-1185">Reference proteome</keyword>
<comment type="caution">
    <text evidence="2">The sequence shown here is derived from an EMBL/GenBank/DDBJ whole genome shotgun (WGS) entry which is preliminary data.</text>
</comment>
<dbReference type="Proteomes" id="UP001430953">
    <property type="component" value="Unassembled WGS sequence"/>
</dbReference>
<keyword evidence="1" id="KW-0812">Transmembrane</keyword>
<reference evidence="2 3" key="1">
    <citation type="submission" date="2023-03" db="EMBL/GenBank/DDBJ databases">
        <title>High recombination rates correlate with genetic variation in Cardiocondyla obscurior ants.</title>
        <authorList>
            <person name="Errbii M."/>
        </authorList>
    </citation>
    <scope>NUCLEOTIDE SEQUENCE [LARGE SCALE GENOMIC DNA]</scope>
    <source>
        <strain evidence="2">Alpha-2009</strain>
        <tissue evidence="2">Whole body</tissue>
    </source>
</reference>
<organism evidence="2 3">
    <name type="scientific">Cardiocondyla obscurior</name>
    <dbReference type="NCBI Taxonomy" id="286306"/>
    <lineage>
        <taxon>Eukaryota</taxon>
        <taxon>Metazoa</taxon>
        <taxon>Ecdysozoa</taxon>
        <taxon>Arthropoda</taxon>
        <taxon>Hexapoda</taxon>
        <taxon>Insecta</taxon>
        <taxon>Pterygota</taxon>
        <taxon>Neoptera</taxon>
        <taxon>Endopterygota</taxon>
        <taxon>Hymenoptera</taxon>
        <taxon>Apocrita</taxon>
        <taxon>Aculeata</taxon>
        <taxon>Formicoidea</taxon>
        <taxon>Formicidae</taxon>
        <taxon>Myrmicinae</taxon>
        <taxon>Cardiocondyla</taxon>
    </lineage>
</organism>
<dbReference type="EMBL" id="JADYXP020000012">
    <property type="protein sequence ID" value="KAL0113720.1"/>
    <property type="molecule type" value="Genomic_DNA"/>
</dbReference>
<protein>
    <submittedName>
        <fullName evidence="2">Uncharacterized protein</fullName>
    </submittedName>
</protein>
<name>A0AAW2FEQ7_9HYME</name>
<gene>
    <name evidence="2" type="ORF">PUN28_012684</name>
</gene>
<sequence length="74" mass="8750">MRRTRWGWNSSVIFKLEFEFHTSPSSNIIINLESKPHGTFYMHGKILFIVLSMLYYLTAFHTHSPINIGFDILF</sequence>
<evidence type="ECO:0000313" key="2">
    <source>
        <dbReference type="EMBL" id="KAL0113720.1"/>
    </source>
</evidence>
<keyword evidence="1" id="KW-1133">Transmembrane helix</keyword>
<feature type="transmembrane region" description="Helical" evidence="1">
    <location>
        <begin position="40"/>
        <end position="57"/>
    </location>
</feature>
<proteinExistence type="predicted"/>
<dbReference type="AlphaFoldDB" id="A0AAW2FEQ7"/>